<proteinExistence type="predicted"/>
<dbReference type="HOGENOM" id="CLU_601273_0_0_1"/>
<organism evidence="2 3">
    <name type="scientific">Botryobasidium botryosum (strain FD-172 SS1)</name>
    <dbReference type="NCBI Taxonomy" id="930990"/>
    <lineage>
        <taxon>Eukaryota</taxon>
        <taxon>Fungi</taxon>
        <taxon>Dikarya</taxon>
        <taxon>Basidiomycota</taxon>
        <taxon>Agaricomycotina</taxon>
        <taxon>Agaricomycetes</taxon>
        <taxon>Cantharellales</taxon>
        <taxon>Botryobasidiaceae</taxon>
        <taxon>Botryobasidium</taxon>
    </lineage>
</organism>
<dbReference type="EMBL" id="KL198023">
    <property type="protein sequence ID" value="KDQ17490.1"/>
    <property type="molecule type" value="Genomic_DNA"/>
</dbReference>
<evidence type="ECO:0000313" key="2">
    <source>
        <dbReference type="EMBL" id="KDQ17490.1"/>
    </source>
</evidence>
<name>A0A067MRZ8_BOTB1</name>
<evidence type="ECO:0000256" key="1">
    <source>
        <dbReference type="SAM" id="MobiDB-lite"/>
    </source>
</evidence>
<accession>A0A067MRZ8</accession>
<dbReference type="PANTHER" id="PTHR35179">
    <property type="entry name" value="PROTEIN CBG02620"/>
    <property type="match status" value="1"/>
</dbReference>
<dbReference type="STRING" id="930990.A0A067MRZ8"/>
<protein>
    <submittedName>
        <fullName evidence="2">Uncharacterized protein</fullName>
    </submittedName>
</protein>
<dbReference type="OrthoDB" id="420564at2759"/>
<sequence length="455" mass="49996">MPKVLSLVRELLSNSGSRRQRIEDGGALRAEASRHKKQSKPGASIATRYSFDELKSYICNVDIPKSIGSVRAELTTVKLIGSYSWHKSETDPKPCIVIPACPPIWSPQPVSMMRGEGAQGIIRTDYNQSHSPHSPLAPLLHTVKVCRPDFDLASVAVITDSANLSKLFLYLRHPESCPPFRIYGEVVLNTLILTQWEPQSTPQPSCNMPFREEYARFQTKTAPGSHTPVGHYVIQCFESGKHKVVVRAEVDACTGVNACVSPLPRRIFGNTTNSQPPSPMQQAYHAGLDAIDSLEAENVPMSPFMPYRLAKRSPPALWEPILIGTSWLCVPGSRGRLGLDSAAHQLFAQVPYKDVAVIHPIRTQSGSYTVVAQKDSLPTSETLPDLGAALASIRPLLDEMRGVIEYESRTGHVAFVTNGNGGTMQAWDIGKRRMAKELRALVGKDKARGLWEDTA</sequence>
<gene>
    <name evidence="2" type="ORF">BOTBODRAFT_185656</name>
</gene>
<reference evidence="3" key="1">
    <citation type="journal article" date="2014" name="Proc. Natl. Acad. Sci. U.S.A.">
        <title>Extensive sampling of basidiomycete genomes demonstrates inadequacy of the white-rot/brown-rot paradigm for wood decay fungi.</title>
        <authorList>
            <person name="Riley R."/>
            <person name="Salamov A.A."/>
            <person name="Brown D.W."/>
            <person name="Nagy L.G."/>
            <person name="Floudas D."/>
            <person name="Held B.W."/>
            <person name="Levasseur A."/>
            <person name="Lombard V."/>
            <person name="Morin E."/>
            <person name="Otillar R."/>
            <person name="Lindquist E.A."/>
            <person name="Sun H."/>
            <person name="LaButti K.M."/>
            <person name="Schmutz J."/>
            <person name="Jabbour D."/>
            <person name="Luo H."/>
            <person name="Baker S.E."/>
            <person name="Pisabarro A.G."/>
            <person name="Walton J.D."/>
            <person name="Blanchette R.A."/>
            <person name="Henrissat B."/>
            <person name="Martin F."/>
            <person name="Cullen D."/>
            <person name="Hibbett D.S."/>
            <person name="Grigoriev I.V."/>
        </authorList>
    </citation>
    <scope>NUCLEOTIDE SEQUENCE [LARGE SCALE GENOMIC DNA]</scope>
    <source>
        <strain evidence="3">FD-172 SS1</strain>
    </source>
</reference>
<evidence type="ECO:0000313" key="3">
    <source>
        <dbReference type="Proteomes" id="UP000027195"/>
    </source>
</evidence>
<dbReference type="Proteomes" id="UP000027195">
    <property type="component" value="Unassembled WGS sequence"/>
</dbReference>
<dbReference type="InParanoid" id="A0A067MRZ8"/>
<feature type="region of interest" description="Disordered" evidence="1">
    <location>
        <begin position="23"/>
        <end position="42"/>
    </location>
</feature>
<dbReference type="PANTHER" id="PTHR35179:SF2">
    <property type="entry name" value="START DOMAIN-CONTAINING PROTEIN"/>
    <property type="match status" value="1"/>
</dbReference>
<dbReference type="AlphaFoldDB" id="A0A067MRZ8"/>
<keyword evidence="3" id="KW-1185">Reference proteome</keyword>